<feature type="signal peptide" evidence="2">
    <location>
        <begin position="1"/>
        <end position="28"/>
    </location>
</feature>
<accession>A0A917GYV2</accession>
<dbReference type="EMBL" id="BMFR01000001">
    <property type="protein sequence ID" value="GGG60982.1"/>
    <property type="molecule type" value="Genomic_DNA"/>
</dbReference>
<evidence type="ECO:0000313" key="3">
    <source>
        <dbReference type="EMBL" id="GGG60982.1"/>
    </source>
</evidence>
<keyword evidence="4" id="KW-1185">Reference proteome</keyword>
<protein>
    <submittedName>
        <fullName evidence="3">Uncharacterized protein</fullName>
    </submittedName>
</protein>
<dbReference type="AlphaFoldDB" id="A0A917GYV2"/>
<sequence>MMSGVLKLVMTLFMGLAIAIPVNTSVHAEVIPTKAENVGEAKEKNCIEKMEMMKKEMKVMMENHEMMKKEMNSLFNDLQESGKLTQEQIQKLNSIKQMMRQMEEKMKHMSSMETDELK</sequence>
<evidence type="ECO:0000256" key="2">
    <source>
        <dbReference type="SAM" id="SignalP"/>
    </source>
</evidence>
<reference evidence="3" key="1">
    <citation type="journal article" date="2014" name="Int. J. Syst. Evol. Microbiol.">
        <title>Complete genome sequence of Corynebacterium casei LMG S-19264T (=DSM 44701T), isolated from a smear-ripened cheese.</title>
        <authorList>
            <consortium name="US DOE Joint Genome Institute (JGI-PGF)"/>
            <person name="Walter F."/>
            <person name="Albersmeier A."/>
            <person name="Kalinowski J."/>
            <person name="Ruckert C."/>
        </authorList>
    </citation>
    <scope>NUCLEOTIDE SEQUENCE</scope>
    <source>
        <strain evidence="3">CGMCC 1.12754</strain>
    </source>
</reference>
<organism evidence="3 4">
    <name type="scientific">Virgibacillus oceani</name>
    <dbReference type="NCBI Taxonomy" id="1479511"/>
    <lineage>
        <taxon>Bacteria</taxon>
        <taxon>Bacillati</taxon>
        <taxon>Bacillota</taxon>
        <taxon>Bacilli</taxon>
        <taxon>Bacillales</taxon>
        <taxon>Bacillaceae</taxon>
        <taxon>Virgibacillus</taxon>
    </lineage>
</organism>
<keyword evidence="1" id="KW-0175">Coiled coil</keyword>
<feature type="chain" id="PRO_5037916214" evidence="2">
    <location>
        <begin position="29"/>
        <end position="118"/>
    </location>
</feature>
<evidence type="ECO:0000313" key="4">
    <source>
        <dbReference type="Proteomes" id="UP000622860"/>
    </source>
</evidence>
<comment type="caution">
    <text evidence="3">The sequence shown here is derived from an EMBL/GenBank/DDBJ whole genome shotgun (WGS) entry which is preliminary data.</text>
</comment>
<feature type="coiled-coil region" evidence="1">
    <location>
        <begin position="50"/>
        <end position="115"/>
    </location>
</feature>
<gene>
    <name evidence="3" type="ORF">GCM10011398_00270</name>
</gene>
<keyword evidence="2" id="KW-0732">Signal</keyword>
<dbReference type="Proteomes" id="UP000622860">
    <property type="component" value="Unassembled WGS sequence"/>
</dbReference>
<proteinExistence type="predicted"/>
<reference evidence="3" key="2">
    <citation type="submission" date="2020-09" db="EMBL/GenBank/DDBJ databases">
        <authorList>
            <person name="Sun Q."/>
            <person name="Zhou Y."/>
        </authorList>
    </citation>
    <scope>NUCLEOTIDE SEQUENCE</scope>
    <source>
        <strain evidence="3">CGMCC 1.12754</strain>
    </source>
</reference>
<evidence type="ECO:0000256" key="1">
    <source>
        <dbReference type="SAM" id="Coils"/>
    </source>
</evidence>
<name>A0A917GYV2_9BACI</name>